<accession>A0A5C3E4C2</accession>
<evidence type="ECO:0000313" key="1">
    <source>
        <dbReference type="EMBL" id="SPO24301.1"/>
    </source>
</evidence>
<organism evidence="1 2">
    <name type="scientific">Ustilago trichophora</name>
    <dbReference type="NCBI Taxonomy" id="86804"/>
    <lineage>
        <taxon>Eukaryota</taxon>
        <taxon>Fungi</taxon>
        <taxon>Dikarya</taxon>
        <taxon>Basidiomycota</taxon>
        <taxon>Ustilaginomycotina</taxon>
        <taxon>Ustilaginomycetes</taxon>
        <taxon>Ustilaginales</taxon>
        <taxon>Ustilaginaceae</taxon>
        <taxon>Ustilago</taxon>
    </lineage>
</organism>
<gene>
    <name evidence="1" type="ORF">UTRI_03569</name>
</gene>
<sequence>MESTPNSAASSGSGSNSNSTELMIALSQIQQLTPLLDYRPGGLTHLLPTLLTPFLPTADSVPGESVQRYRANVDHAFRVAGELVGRVSDGSSIGSALTLAEKLMREGDEKARMLRVRKKRRLFSEQEKVLEVNSWGPPVPSRPNTTAIKTGNDVAKEAAKKDSQEMRAFLPSQNPYNTILTPAQQDLLPPTTAQAVQKYLIALHSYLKTADEKALLPAGISLRQIKARIATFRQGEFSLEVQIGSTVKAVIDASAAFSSEGGGELASVDLAGLTVGGVNETITTTTPSAFPIFRSLSSDILSQTTRAVTSSSTEKVERGHIWMAYKPVTEAVARLILAAAQFQA</sequence>
<dbReference type="AlphaFoldDB" id="A0A5C3E4C2"/>
<reference evidence="1 2" key="1">
    <citation type="submission" date="2018-03" db="EMBL/GenBank/DDBJ databases">
        <authorList>
            <person name="Guldener U."/>
        </authorList>
    </citation>
    <scope>NUCLEOTIDE SEQUENCE [LARGE SCALE GENOMIC DNA]</scope>
    <source>
        <strain evidence="1 2">NBRC100155</strain>
    </source>
</reference>
<protein>
    <submittedName>
        <fullName evidence="1">Uncharacterized protein</fullName>
    </submittedName>
</protein>
<dbReference type="Proteomes" id="UP000324022">
    <property type="component" value="Unassembled WGS sequence"/>
</dbReference>
<proteinExistence type="predicted"/>
<keyword evidence="2" id="KW-1185">Reference proteome</keyword>
<evidence type="ECO:0000313" key="2">
    <source>
        <dbReference type="Proteomes" id="UP000324022"/>
    </source>
</evidence>
<dbReference type="OrthoDB" id="2554422at2759"/>
<name>A0A5C3E4C2_9BASI</name>
<dbReference type="EMBL" id="OOIN01000007">
    <property type="protein sequence ID" value="SPO24301.1"/>
    <property type="molecule type" value="Genomic_DNA"/>
</dbReference>